<sequence>MSVCEVKFLDEDLPLPPSPYSLGGQPLGMV</sequence>
<dbReference type="VEuPathDB" id="VectorBase:AMIN014221"/>
<dbReference type="Proteomes" id="UP000075920">
    <property type="component" value="Unassembled WGS sequence"/>
</dbReference>
<proteinExistence type="predicted"/>
<name>A0A182WNC9_9DIPT</name>
<organism evidence="1 2">
    <name type="scientific">Anopheles minimus</name>
    <dbReference type="NCBI Taxonomy" id="112268"/>
    <lineage>
        <taxon>Eukaryota</taxon>
        <taxon>Metazoa</taxon>
        <taxon>Ecdysozoa</taxon>
        <taxon>Arthropoda</taxon>
        <taxon>Hexapoda</taxon>
        <taxon>Insecta</taxon>
        <taxon>Pterygota</taxon>
        <taxon>Neoptera</taxon>
        <taxon>Endopterygota</taxon>
        <taxon>Diptera</taxon>
        <taxon>Nematocera</taxon>
        <taxon>Culicoidea</taxon>
        <taxon>Culicidae</taxon>
        <taxon>Anophelinae</taxon>
        <taxon>Anopheles</taxon>
    </lineage>
</organism>
<evidence type="ECO:0000313" key="1">
    <source>
        <dbReference type="EnsemblMetazoa" id="AMIN014221-PA"/>
    </source>
</evidence>
<evidence type="ECO:0000313" key="2">
    <source>
        <dbReference type="Proteomes" id="UP000075920"/>
    </source>
</evidence>
<accession>A0A182WNC9</accession>
<keyword evidence="2" id="KW-1185">Reference proteome</keyword>
<dbReference type="EnsemblMetazoa" id="AMIN014221-RA">
    <property type="protein sequence ID" value="AMIN014221-PA"/>
    <property type="gene ID" value="AMIN014221"/>
</dbReference>
<protein>
    <submittedName>
        <fullName evidence="1">Uncharacterized protein</fullName>
    </submittedName>
</protein>
<reference evidence="1" key="2">
    <citation type="submission" date="2020-05" db="UniProtKB">
        <authorList>
            <consortium name="EnsemblMetazoa"/>
        </authorList>
    </citation>
    <scope>IDENTIFICATION</scope>
    <source>
        <strain evidence="1">MINIMUS1</strain>
    </source>
</reference>
<dbReference type="AlphaFoldDB" id="A0A182WNC9"/>
<reference evidence="2" key="1">
    <citation type="submission" date="2013-03" db="EMBL/GenBank/DDBJ databases">
        <title>The Genome Sequence of Anopheles minimus MINIMUS1.</title>
        <authorList>
            <consortium name="The Broad Institute Genomics Platform"/>
            <person name="Neafsey D.E."/>
            <person name="Walton C."/>
            <person name="Walker B."/>
            <person name="Young S.K."/>
            <person name="Zeng Q."/>
            <person name="Gargeya S."/>
            <person name="Fitzgerald M."/>
            <person name="Haas B."/>
            <person name="Abouelleil A."/>
            <person name="Allen A.W."/>
            <person name="Alvarado L."/>
            <person name="Arachchi H.M."/>
            <person name="Berlin A.M."/>
            <person name="Chapman S.B."/>
            <person name="Gainer-Dewar J."/>
            <person name="Goldberg J."/>
            <person name="Griggs A."/>
            <person name="Gujja S."/>
            <person name="Hansen M."/>
            <person name="Howarth C."/>
            <person name="Imamovic A."/>
            <person name="Ireland A."/>
            <person name="Larimer J."/>
            <person name="McCowan C."/>
            <person name="Murphy C."/>
            <person name="Pearson M."/>
            <person name="Poon T.W."/>
            <person name="Priest M."/>
            <person name="Roberts A."/>
            <person name="Saif S."/>
            <person name="Shea T."/>
            <person name="Sisk P."/>
            <person name="Sykes S."/>
            <person name="Wortman J."/>
            <person name="Nusbaum C."/>
            <person name="Birren B."/>
        </authorList>
    </citation>
    <scope>NUCLEOTIDE SEQUENCE [LARGE SCALE GENOMIC DNA]</scope>
    <source>
        <strain evidence="2">MINIMUS1</strain>
    </source>
</reference>